<sequence>MNTLLKWFSVVDRFSKLYLDKQLAAHGINSSQHMFLIKICENPGILQDALIDTIYLHPSNIVRTVASLENKKLLIRKPCEEDKRTCRLYPTDQAMAMIADVEAACAQTETVLLQGLSNEERVAFEKSLMLIGKNITSAMKVYREEDEFDA</sequence>
<evidence type="ECO:0000256" key="1">
    <source>
        <dbReference type="ARBA" id="ARBA00023015"/>
    </source>
</evidence>
<dbReference type="Pfam" id="PF12802">
    <property type="entry name" value="MarR_2"/>
    <property type="match status" value="1"/>
</dbReference>
<evidence type="ECO:0000313" key="5">
    <source>
        <dbReference type="EMBL" id="MEQ2454998.1"/>
    </source>
</evidence>
<name>A0ABV1EK80_9FIRM</name>
<keyword evidence="1" id="KW-0805">Transcription regulation</keyword>
<dbReference type="PROSITE" id="PS50995">
    <property type="entry name" value="HTH_MARR_2"/>
    <property type="match status" value="1"/>
</dbReference>
<dbReference type="EMBL" id="JBBMFT010000001">
    <property type="protein sequence ID" value="MEQ2454998.1"/>
    <property type="molecule type" value="Genomic_DNA"/>
</dbReference>
<feature type="domain" description="HTH marR-type" evidence="4">
    <location>
        <begin position="1"/>
        <end position="133"/>
    </location>
</feature>
<evidence type="ECO:0000313" key="6">
    <source>
        <dbReference type="Proteomes" id="UP001440599"/>
    </source>
</evidence>
<dbReference type="SMART" id="SM00347">
    <property type="entry name" value="HTH_MARR"/>
    <property type="match status" value="1"/>
</dbReference>
<dbReference type="PANTHER" id="PTHR42756">
    <property type="entry name" value="TRANSCRIPTIONAL REGULATOR, MARR"/>
    <property type="match status" value="1"/>
</dbReference>
<evidence type="ECO:0000256" key="2">
    <source>
        <dbReference type="ARBA" id="ARBA00023125"/>
    </source>
</evidence>
<keyword evidence="3" id="KW-0804">Transcription</keyword>
<keyword evidence="2" id="KW-0238">DNA-binding</keyword>
<dbReference type="PANTHER" id="PTHR42756:SF2">
    <property type="entry name" value="MARR FAMILY REGULATORY PROTEIN"/>
    <property type="match status" value="1"/>
</dbReference>
<evidence type="ECO:0000259" key="4">
    <source>
        <dbReference type="PROSITE" id="PS50995"/>
    </source>
</evidence>
<keyword evidence="6" id="KW-1185">Reference proteome</keyword>
<gene>
    <name evidence="5" type="ORF">WMO45_00555</name>
</gene>
<dbReference type="Proteomes" id="UP001440599">
    <property type="component" value="Unassembled WGS sequence"/>
</dbReference>
<dbReference type="RefSeq" id="WP_349138674.1">
    <property type="nucleotide sequence ID" value="NZ_JBBMFT010000001.1"/>
</dbReference>
<proteinExistence type="predicted"/>
<evidence type="ECO:0000256" key="3">
    <source>
        <dbReference type="ARBA" id="ARBA00023163"/>
    </source>
</evidence>
<dbReference type="Gene3D" id="1.10.10.10">
    <property type="entry name" value="Winged helix-like DNA-binding domain superfamily/Winged helix DNA-binding domain"/>
    <property type="match status" value="1"/>
</dbReference>
<comment type="caution">
    <text evidence="5">The sequence shown here is derived from an EMBL/GenBank/DDBJ whole genome shotgun (WGS) entry which is preliminary data.</text>
</comment>
<accession>A0ABV1EK80</accession>
<protein>
    <submittedName>
        <fullName evidence="5">MarR family transcriptional regulator</fullName>
    </submittedName>
</protein>
<dbReference type="InterPro" id="IPR036390">
    <property type="entry name" value="WH_DNA-bd_sf"/>
</dbReference>
<reference evidence="5 6" key="1">
    <citation type="submission" date="2024-03" db="EMBL/GenBank/DDBJ databases">
        <title>Human intestinal bacterial collection.</title>
        <authorList>
            <person name="Pauvert C."/>
            <person name="Hitch T.C.A."/>
            <person name="Clavel T."/>
        </authorList>
    </citation>
    <scope>NUCLEOTIDE SEQUENCE [LARGE SCALE GENOMIC DNA]</scope>
    <source>
        <strain evidence="5 6">CLA-AP-H34</strain>
    </source>
</reference>
<dbReference type="SUPFAM" id="SSF46785">
    <property type="entry name" value="Winged helix' DNA-binding domain"/>
    <property type="match status" value="1"/>
</dbReference>
<dbReference type="InterPro" id="IPR000835">
    <property type="entry name" value="HTH_MarR-typ"/>
</dbReference>
<dbReference type="InterPro" id="IPR036388">
    <property type="entry name" value="WH-like_DNA-bd_sf"/>
</dbReference>
<organism evidence="5 6">
    <name type="scientific">Flavonifractor hominis</name>
    <dbReference type="NCBI Taxonomy" id="3133178"/>
    <lineage>
        <taxon>Bacteria</taxon>
        <taxon>Bacillati</taxon>
        <taxon>Bacillota</taxon>
        <taxon>Clostridia</taxon>
        <taxon>Eubacteriales</taxon>
        <taxon>Oscillospiraceae</taxon>
        <taxon>Flavonifractor</taxon>
    </lineage>
</organism>